<feature type="chain" id="PRO_5025382049" evidence="1">
    <location>
        <begin position="23"/>
        <end position="372"/>
    </location>
</feature>
<dbReference type="PANTHER" id="PTHR13593:SF80">
    <property type="entry name" value="PLC-LIKE PHOSPHODIESTERASE"/>
    <property type="match status" value="1"/>
</dbReference>
<dbReference type="GO" id="GO:0006629">
    <property type="term" value="P:lipid metabolic process"/>
    <property type="evidence" value="ECO:0007669"/>
    <property type="project" value="InterPro"/>
</dbReference>
<proteinExistence type="predicted"/>
<dbReference type="PANTHER" id="PTHR13593">
    <property type="match status" value="1"/>
</dbReference>
<evidence type="ECO:0000313" key="2">
    <source>
        <dbReference type="EMBL" id="KAF2454049.1"/>
    </source>
</evidence>
<dbReference type="Proteomes" id="UP000799766">
    <property type="component" value="Unassembled WGS sequence"/>
</dbReference>
<keyword evidence="3" id="KW-1185">Reference proteome</keyword>
<feature type="signal peptide" evidence="1">
    <location>
        <begin position="1"/>
        <end position="22"/>
    </location>
</feature>
<dbReference type="AlphaFoldDB" id="A0A6A6NQS6"/>
<sequence length="372" mass="39931">MLFNSFVKAFAALPLLWQGAAAQTSAGQACNNSPDLCDRPYSNITFLGAHDSAFIRDESTGFSTSGNQFYNTTVQLNAGVRLLSAQLHATNSSQGNQQWHLCHSSCQLLDAGQLREWLAEIKDWMDANPNDVVTVLLVNADAASAQDIHDEYVASGITQYVYQPQTLEAPQSWPTLGDMIAADARLVSFVATLDDAAAAQQVAPYLMNEFDFVFENDFDNDDPADFSCDPARPSQLAGQPQAALDSDRLFLMNHFLYESQAFGIEIPDVDNLGFTNAVVGDGSLGQAAFDCTRLYGAPPSFLLVDFFNVGPAINTADAMNSINNPVGRAVVSSEVLDEDSGSTGAGTSLRASGSTLAFVLPVAVAVFWHGSW</sequence>
<dbReference type="EMBL" id="MU001693">
    <property type="protein sequence ID" value="KAF2454049.1"/>
    <property type="molecule type" value="Genomic_DNA"/>
</dbReference>
<dbReference type="GO" id="GO:0008081">
    <property type="term" value="F:phosphoric diester hydrolase activity"/>
    <property type="evidence" value="ECO:0007669"/>
    <property type="project" value="InterPro"/>
</dbReference>
<reference evidence="2" key="1">
    <citation type="journal article" date="2020" name="Stud. Mycol.">
        <title>101 Dothideomycetes genomes: a test case for predicting lifestyles and emergence of pathogens.</title>
        <authorList>
            <person name="Haridas S."/>
            <person name="Albert R."/>
            <person name="Binder M."/>
            <person name="Bloem J."/>
            <person name="Labutti K."/>
            <person name="Salamov A."/>
            <person name="Andreopoulos B."/>
            <person name="Baker S."/>
            <person name="Barry K."/>
            <person name="Bills G."/>
            <person name="Bluhm B."/>
            <person name="Cannon C."/>
            <person name="Castanera R."/>
            <person name="Culley D."/>
            <person name="Daum C."/>
            <person name="Ezra D."/>
            <person name="Gonzalez J."/>
            <person name="Henrissat B."/>
            <person name="Kuo A."/>
            <person name="Liang C."/>
            <person name="Lipzen A."/>
            <person name="Lutzoni F."/>
            <person name="Magnuson J."/>
            <person name="Mondo S."/>
            <person name="Nolan M."/>
            <person name="Ohm R."/>
            <person name="Pangilinan J."/>
            <person name="Park H.-J."/>
            <person name="Ramirez L."/>
            <person name="Alfaro M."/>
            <person name="Sun H."/>
            <person name="Tritt A."/>
            <person name="Yoshinaga Y."/>
            <person name="Zwiers L.-H."/>
            <person name="Turgeon B."/>
            <person name="Goodwin S."/>
            <person name="Spatafora J."/>
            <person name="Crous P."/>
            <person name="Grigoriev I."/>
        </authorList>
    </citation>
    <scope>NUCLEOTIDE SEQUENCE</scope>
    <source>
        <strain evidence="2">ATCC 16933</strain>
    </source>
</reference>
<dbReference type="Pfam" id="PF26146">
    <property type="entry name" value="PI-PLC_X"/>
    <property type="match status" value="1"/>
</dbReference>
<protein>
    <submittedName>
        <fullName evidence="2">PLC-like phosphodiesterase</fullName>
    </submittedName>
</protein>
<dbReference type="SUPFAM" id="SSF51695">
    <property type="entry name" value="PLC-like phosphodiesterases"/>
    <property type="match status" value="1"/>
</dbReference>
<gene>
    <name evidence="2" type="ORF">BDY21DRAFT_374295</name>
</gene>
<keyword evidence="1" id="KW-0732">Signal</keyword>
<organism evidence="2 3">
    <name type="scientific">Lineolata rhizophorae</name>
    <dbReference type="NCBI Taxonomy" id="578093"/>
    <lineage>
        <taxon>Eukaryota</taxon>
        <taxon>Fungi</taxon>
        <taxon>Dikarya</taxon>
        <taxon>Ascomycota</taxon>
        <taxon>Pezizomycotina</taxon>
        <taxon>Dothideomycetes</taxon>
        <taxon>Dothideomycetes incertae sedis</taxon>
        <taxon>Lineolatales</taxon>
        <taxon>Lineolataceae</taxon>
        <taxon>Lineolata</taxon>
    </lineage>
</organism>
<dbReference type="InterPro" id="IPR051057">
    <property type="entry name" value="PI-PLC_domain"/>
</dbReference>
<evidence type="ECO:0000256" key="1">
    <source>
        <dbReference type="SAM" id="SignalP"/>
    </source>
</evidence>
<name>A0A6A6NQS6_9PEZI</name>
<dbReference type="OrthoDB" id="7984201at2759"/>
<dbReference type="InterPro" id="IPR017946">
    <property type="entry name" value="PLC-like_Pdiesterase_TIM-brl"/>
</dbReference>
<accession>A0A6A6NQS6</accession>
<dbReference type="Gene3D" id="3.20.20.190">
    <property type="entry name" value="Phosphatidylinositol (PI) phosphodiesterase"/>
    <property type="match status" value="1"/>
</dbReference>
<evidence type="ECO:0000313" key="3">
    <source>
        <dbReference type="Proteomes" id="UP000799766"/>
    </source>
</evidence>